<dbReference type="Proteomes" id="UP000625711">
    <property type="component" value="Unassembled WGS sequence"/>
</dbReference>
<feature type="region of interest" description="Disordered" evidence="1">
    <location>
        <begin position="52"/>
        <end position="83"/>
    </location>
</feature>
<comment type="caution">
    <text evidence="2">The sequence shown here is derived from an EMBL/GenBank/DDBJ whole genome shotgun (WGS) entry which is preliminary data.</text>
</comment>
<organism evidence="2 3">
    <name type="scientific">Rhynchophorus ferrugineus</name>
    <name type="common">Red palm weevil</name>
    <name type="synonym">Curculio ferrugineus</name>
    <dbReference type="NCBI Taxonomy" id="354439"/>
    <lineage>
        <taxon>Eukaryota</taxon>
        <taxon>Metazoa</taxon>
        <taxon>Ecdysozoa</taxon>
        <taxon>Arthropoda</taxon>
        <taxon>Hexapoda</taxon>
        <taxon>Insecta</taxon>
        <taxon>Pterygota</taxon>
        <taxon>Neoptera</taxon>
        <taxon>Endopterygota</taxon>
        <taxon>Coleoptera</taxon>
        <taxon>Polyphaga</taxon>
        <taxon>Cucujiformia</taxon>
        <taxon>Curculionidae</taxon>
        <taxon>Dryophthorinae</taxon>
        <taxon>Rhynchophorus</taxon>
    </lineage>
</organism>
<accession>A0A834ISX0</accession>
<keyword evidence="3" id="KW-1185">Reference proteome</keyword>
<evidence type="ECO:0000256" key="1">
    <source>
        <dbReference type="SAM" id="MobiDB-lite"/>
    </source>
</evidence>
<gene>
    <name evidence="2" type="ORF">GWI33_022315</name>
</gene>
<reference evidence="2" key="1">
    <citation type="submission" date="2020-08" db="EMBL/GenBank/DDBJ databases">
        <title>Genome sequencing and assembly of the red palm weevil Rhynchophorus ferrugineus.</title>
        <authorList>
            <person name="Dias G.B."/>
            <person name="Bergman C.M."/>
            <person name="Manee M."/>
        </authorList>
    </citation>
    <scope>NUCLEOTIDE SEQUENCE</scope>
    <source>
        <strain evidence="2">AA-2017</strain>
        <tissue evidence="2">Whole larva</tissue>
    </source>
</reference>
<dbReference type="AlphaFoldDB" id="A0A834ISX0"/>
<name>A0A834ISX0_RHYFE</name>
<proteinExistence type="predicted"/>
<evidence type="ECO:0000313" key="2">
    <source>
        <dbReference type="EMBL" id="KAF7284332.1"/>
    </source>
</evidence>
<dbReference type="EMBL" id="JAACXV010000079">
    <property type="protein sequence ID" value="KAF7284332.1"/>
    <property type="molecule type" value="Genomic_DNA"/>
</dbReference>
<sequence>MAIPALLHGEYPVIDLKLFLHHVRIPITRSAITLYHSTCARAPSLTSSPIETRVRRRRSRLDPRISSTDAKTPDGRRSCPNHKHYTNRLHRVLTSRIEAIKLISAQVS</sequence>
<evidence type="ECO:0000313" key="3">
    <source>
        <dbReference type="Proteomes" id="UP000625711"/>
    </source>
</evidence>
<protein>
    <submittedName>
        <fullName evidence="2">Uncharacterized protein</fullName>
    </submittedName>
</protein>